<dbReference type="AlphaFoldDB" id="A0A430B7D5"/>
<dbReference type="SUPFAM" id="SSF55729">
    <property type="entry name" value="Acyl-CoA N-acyltransferases (Nat)"/>
    <property type="match status" value="1"/>
</dbReference>
<sequence>MKYIEIKKYAFNKLSSEQLIELCQLYNNTLEKAFVWQKESRIDLDSFVKMIDVELAYLAYEEEQLVGFLTLYEPDTFIHFLFIDTALQKSGVGSALLGKIELDFPNEDISLKCLLQNKNALSFYKKKGFKVVETKDDLGLESYQLLVKESQADV</sequence>
<dbReference type="CDD" id="cd04301">
    <property type="entry name" value="NAT_SF"/>
    <property type="match status" value="1"/>
</dbReference>
<proteinExistence type="predicted"/>
<dbReference type="Pfam" id="PF13673">
    <property type="entry name" value="Acetyltransf_10"/>
    <property type="match status" value="1"/>
</dbReference>
<evidence type="ECO:0000259" key="1">
    <source>
        <dbReference type="PROSITE" id="PS51186"/>
    </source>
</evidence>
<comment type="caution">
    <text evidence="2">The sequence shown here is derived from an EMBL/GenBank/DDBJ whole genome shotgun (WGS) entry which is preliminary data.</text>
</comment>
<reference evidence="2 3" key="1">
    <citation type="submission" date="2017-05" db="EMBL/GenBank/DDBJ databases">
        <title>Vagococcus spp. assemblies.</title>
        <authorList>
            <person name="Gulvik C.A."/>
        </authorList>
    </citation>
    <scope>NUCLEOTIDE SEQUENCE [LARGE SCALE GENOMIC DNA]</scope>
    <source>
        <strain evidence="2 3">SS1714</strain>
    </source>
</reference>
<organism evidence="2 3">
    <name type="scientific">Vagococcus carniphilus</name>
    <dbReference type="NCBI Taxonomy" id="218144"/>
    <lineage>
        <taxon>Bacteria</taxon>
        <taxon>Bacillati</taxon>
        <taxon>Bacillota</taxon>
        <taxon>Bacilli</taxon>
        <taxon>Lactobacillales</taxon>
        <taxon>Enterococcaceae</taxon>
        <taxon>Vagococcus</taxon>
    </lineage>
</organism>
<accession>A0A430B7D5</accession>
<name>A0A430B7D5_9ENTE</name>
<dbReference type="InterPro" id="IPR000182">
    <property type="entry name" value="GNAT_dom"/>
</dbReference>
<dbReference type="EMBL" id="NGKB01000003">
    <property type="protein sequence ID" value="RSU16232.1"/>
    <property type="molecule type" value="Genomic_DNA"/>
</dbReference>
<dbReference type="PROSITE" id="PS51186">
    <property type="entry name" value="GNAT"/>
    <property type="match status" value="1"/>
</dbReference>
<dbReference type="OrthoDB" id="9788755at2"/>
<gene>
    <name evidence="2" type="ORF">CBF28_04655</name>
</gene>
<protein>
    <recommendedName>
        <fullName evidence="1">N-acetyltransferase domain-containing protein</fullName>
    </recommendedName>
</protein>
<keyword evidence="3" id="KW-1185">Reference proteome</keyword>
<dbReference type="GO" id="GO:0016747">
    <property type="term" value="F:acyltransferase activity, transferring groups other than amino-acyl groups"/>
    <property type="evidence" value="ECO:0007669"/>
    <property type="project" value="InterPro"/>
</dbReference>
<evidence type="ECO:0000313" key="3">
    <source>
        <dbReference type="Proteomes" id="UP000288028"/>
    </source>
</evidence>
<dbReference type="RefSeq" id="WP_126792431.1">
    <property type="nucleotide sequence ID" value="NZ_CP060720.1"/>
</dbReference>
<dbReference type="Gene3D" id="3.40.630.30">
    <property type="match status" value="1"/>
</dbReference>
<dbReference type="InterPro" id="IPR016181">
    <property type="entry name" value="Acyl_CoA_acyltransferase"/>
</dbReference>
<evidence type="ECO:0000313" key="2">
    <source>
        <dbReference type="EMBL" id="RSU16232.1"/>
    </source>
</evidence>
<dbReference type="GeneID" id="95581268"/>
<dbReference type="Proteomes" id="UP000288028">
    <property type="component" value="Unassembled WGS sequence"/>
</dbReference>
<feature type="domain" description="N-acetyltransferase" evidence="1">
    <location>
        <begin position="9"/>
        <end position="148"/>
    </location>
</feature>